<dbReference type="AlphaFoldDB" id="A0A444Z270"/>
<dbReference type="Proteomes" id="UP000289738">
    <property type="component" value="Chromosome B05"/>
</dbReference>
<comment type="caution">
    <text evidence="1">The sequence shown here is derived from an EMBL/GenBank/DDBJ whole genome shotgun (WGS) entry which is preliminary data.</text>
</comment>
<organism evidence="1 2">
    <name type="scientific">Arachis hypogaea</name>
    <name type="common">Peanut</name>
    <dbReference type="NCBI Taxonomy" id="3818"/>
    <lineage>
        <taxon>Eukaryota</taxon>
        <taxon>Viridiplantae</taxon>
        <taxon>Streptophyta</taxon>
        <taxon>Embryophyta</taxon>
        <taxon>Tracheophyta</taxon>
        <taxon>Spermatophyta</taxon>
        <taxon>Magnoliopsida</taxon>
        <taxon>eudicotyledons</taxon>
        <taxon>Gunneridae</taxon>
        <taxon>Pentapetalae</taxon>
        <taxon>rosids</taxon>
        <taxon>fabids</taxon>
        <taxon>Fabales</taxon>
        <taxon>Fabaceae</taxon>
        <taxon>Papilionoideae</taxon>
        <taxon>50 kb inversion clade</taxon>
        <taxon>dalbergioids sensu lato</taxon>
        <taxon>Dalbergieae</taxon>
        <taxon>Pterocarpus clade</taxon>
        <taxon>Arachis</taxon>
    </lineage>
</organism>
<evidence type="ECO:0000313" key="1">
    <source>
        <dbReference type="EMBL" id="RYR08266.1"/>
    </source>
</evidence>
<gene>
    <name evidence="1" type="ORF">Ahy_B05g075857</name>
</gene>
<keyword evidence="2" id="KW-1185">Reference proteome</keyword>
<dbReference type="EMBL" id="SDMP01000015">
    <property type="protein sequence ID" value="RYR08266.1"/>
    <property type="molecule type" value="Genomic_DNA"/>
</dbReference>
<name>A0A444Z270_ARAHY</name>
<reference evidence="1 2" key="1">
    <citation type="submission" date="2019-01" db="EMBL/GenBank/DDBJ databases">
        <title>Sequencing of cultivated peanut Arachis hypogaea provides insights into genome evolution and oil improvement.</title>
        <authorList>
            <person name="Chen X."/>
        </authorList>
    </citation>
    <scope>NUCLEOTIDE SEQUENCE [LARGE SCALE GENOMIC DNA]</scope>
    <source>
        <strain evidence="2">cv. Fuhuasheng</strain>
        <tissue evidence="1">Leaves</tissue>
    </source>
</reference>
<evidence type="ECO:0000313" key="2">
    <source>
        <dbReference type="Proteomes" id="UP000289738"/>
    </source>
</evidence>
<proteinExistence type="predicted"/>
<sequence>MYEDNEFGRCGQTLLWISEHILHRALLSLPSSSSDYARRDREETISNSWVYYGTAHHVHIDLLCAFASSIG</sequence>
<accession>A0A444Z270</accession>
<protein>
    <submittedName>
        <fullName evidence="1">Uncharacterized protein</fullName>
    </submittedName>
</protein>